<sequence>MTGLLLSLGLITMMIGNDLRDYLHDYCSNNTFDRLNQAVIELQDGYNHITDSLMCSSNCNCVPVAQEEWALIGYNIKSNNFTGTNKDVSSCIDYQKYDQNTVKVMRELENEFGCTGICQPKKFFLFSDVSQGPPKKECYKNLRQYIKDYVINIGMGFVICGAFISLAWCFHISFYFKEPEDAQKKRILKYRNYFPQPDETKSTIQKDK</sequence>
<evidence type="ECO:0000256" key="1">
    <source>
        <dbReference type="SAM" id="Phobius"/>
    </source>
</evidence>
<dbReference type="EMBL" id="CCKQ01005997">
    <property type="protein sequence ID" value="CDW77278.1"/>
    <property type="molecule type" value="Genomic_DNA"/>
</dbReference>
<name>A0A078A8Z9_STYLE</name>
<keyword evidence="4" id="KW-1185">Reference proteome</keyword>
<dbReference type="OrthoDB" id="320734at2759"/>
<keyword evidence="1" id="KW-1133">Transmembrane helix</keyword>
<feature type="transmembrane region" description="Helical" evidence="1">
    <location>
        <begin position="149"/>
        <end position="176"/>
    </location>
</feature>
<accession>A0A078A8Z9</accession>
<dbReference type="AlphaFoldDB" id="A0A078A8Z9"/>
<proteinExistence type="predicted"/>
<keyword evidence="1" id="KW-0472">Membrane</keyword>
<keyword evidence="1" id="KW-0812">Transmembrane</keyword>
<keyword evidence="2" id="KW-0732">Signal</keyword>
<evidence type="ECO:0000313" key="4">
    <source>
        <dbReference type="Proteomes" id="UP000039865"/>
    </source>
</evidence>
<evidence type="ECO:0000256" key="2">
    <source>
        <dbReference type="SAM" id="SignalP"/>
    </source>
</evidence>
<dbReference type="Proteomes" id="UP000039865">
    <property type="component" value="Unassembled WGS sequence"/>
</dbReference>
<reference evidence="3 4" key="1">
    <citation type="submission" date="2014-06" db="EMBL/GenBank/DDBJ databases">
        <authorList>
            <person name="Swart Estienne"/>
        </authorList>
    </citation>
    <scope>NUCLEOTIDE SEQUENCE [LARGE SCALE GENOMIC DNA]</scope>
    <source>
        <strain evidence="3 4">130c</strain>
    </source>
</reference>
<evidence type="ECO:0000313" key="3">
    <source>
        <dbReference type="EMBL" id="CDW77278.1"/>
    </source>
</evidence>
<dbReference type="InParanoid" id="A0A078A8Z9"/>
<evidence type="ECO:0008006" key="5">
    <source>
        <dbReference type="Google" id="ProtNLM"/>
    </source>
</evidence>
<feature type="signal peptide" evidence="2">
    <location>
        <begin position="1"/>
        <end position="16"/>
    </location>
</feature>
<gene>
    <name evidence="3" type="primary">Contig19715.g20907</name>
    <name evidence="3" type="ORF">STYLEM_6238</name>
</gene>
<protein>
    <recommendedName>
        <fullName evidence="5">Tetraspanin family protein</fullName>
    </recommendedName>
</protein>
<feature type="chain" id="PRO_5001729263" description="Tetraspanin family protein" evidence="2">
    <location>
        <begin position="17"/>
        <end position="208"/>
    </location>
</feature>
<organism evidence="3 4">
    <name type="scientific">Stylonychia lemnae</name>
    <name type="common">Ciliate</name>
    <dbReference type="NCBI Taxonomy" id="5949"/>
    <lineage>
        <taxon>Eukaryota</taxon>
        <taxon>Sar</taxon>
        <taxon>Alveolata</taxon>
        <taxon>Ciliophora</taxon>
        <taxon>Intramacronucleata</taxon>
        <taxon>Spirotrichea</taxon>
        <taxon>Stichotrichia</taxon>
        <taxon>Sporadotrichida</taxon>
        <taxon>Oxytrichidae</taxon>
        <taxon>Stylonychinae</taxon>
        <taxon>Stylonychia</taxon>
    </lineage>
</organism>